<dbReference type="Proteomes" id="UP001596513">
    <property type="component" value="Unassembled WGS sequence"/>
</dbReference>
<gene>
    <name evidence="1" type="ORF">ACFQT0_30345</name>
</gene>
<organism evidence="1 2">
    <name type="scientific">Hymenobacter humi</name>
    <dbReference type="NCBI Taxonomy" id="1411620"/>
    <lineage>
        <taxon>Bacteria</taxon>
        <taxon>Pseudomonadati</taxon>
        <taxon>Bacteroidota</taxon>
        <taxon>Cytophagia</taxon>
        <taxon>Cytophagales</taxon>
        <taxon>Hymenobacteraceae</taxon>
        <taxon>Hymenobacter</taxon>
    </lineage>
</organism>
<keyword evidence="2" id="KW-1185">Reference proteome</keyword>
<reference evidence="2" key="1">
    <citation type="journal article" date="2019" name="Int. J. Syst. Evol. Microbiol.">
        <title>The Global Catalogue of Microorganisms (GCM) 10K type strain sequencing project: providing services to taxonomists for standard genome sequencing and annotation.</title>
        <authorList>
            <consortium name="The Broad Institute Genomics Platform"/>
            <consortium name="The Broad Institute Genome Sequencing Center for Infectious Disease"/>
            <person name="Wu L."/>
            <person name="Ma J."/>
        </authorList>
    </citation>
    <scope>NUCLEOTIDE SEQUENCE [LARGE SCALE GENOMIC DNA]</scope>
    <source>
        <strain evidence="2">JCM 19635</strain>
    </source>
</reference>
<name>A0ABW2UEG3_9BACT</name>
<accession>A0ABW2UEG3</accession>
<comment type="caution">
    <text evidence="1">The sequence shown here is derived from an EMBL/GenBank/DDBJ whole genome shotgun (WGS) entry which is preliminary data.</text>
</comment>
<proteinExistence type="predicted"/>
<protein>
    <submittedName>
        <fullName evidence="1">Uncharacterized protein</fullName>
    </submittedName>
</protein>
<evidence type="ECO:0000313" key="2">
    <source>
        <dbReference type="Proteomes" id="UP001596513"/>
    </source>
</evidence>
<sequence>MEHHWLGSGHLEIEYYPGPRRLADLQNLLGHAKQRLIVTGWNKLLGDQRHMAPFTAEEQHWVTALWLNVSQPRPGNLFGAAVLAPDVFAELPVPAQTAEAQVLAMRYRLFNDLTLARWWLRELRLRK</sequence>
<dbReference type="EMBL" id="JBHTEK010000006">
    <property type="protein sequence ID" value="MFC7671221.1"/>
    <property type="molecule type" value="Genomic_DNA"/>
</dbReference>
<dbReference type="RefSeq" id="WP_380207216.1">
    <property type="nucleotide sequence ID" value="NZ_JBHTEK010000006.1"/>
</dbReference>
<evidence type="ECO:0000313" key="1">
    <source>
        <dbReference type="EMBL" id="MFC7671221.1"/>
    </source>
</evidence>